<feature type="domain" description="DUF5689" evidence="2">
    <location>
        <begin position="42"/>
        <end position="272"/>
    </location>
</feature>
<dbReference type="Proteomes" id="UP000764045">
    <property type="component" value="Unassembled WGS sequence"/>
</dbReference>
<evidence type="ECO:0000256" key="1">
    <source>
        <dbReference type="SAM" id="SignalP"/>
    </source>
</evidence>
<reference evidence="3 4" key="1">
    <citation type="journal article" date="2021" name="Sci. Rep.">
        <title>The distribution of antibiotic resistance genes in chicken gut microbiota commensals.</title>
        <authorList>
            <person name="Juricova H."/>
            <person name="Matiasovicova J."/>
            <person name="Kubasova T."/>
            <person name="Cejkova D."/>
            <person name="Rychlik I."/>
        </authorList>
    </citation>
    <scope>NUCLEOTIDE SEQUENCE [LARGE SCALE GENOMIC DNA]</scope>
    <source>
        <strain evidence="3 4">An819</strain>
    </source>
</reference>
<gene>
    <name evidence="3" type="ORF">H6B30_07895</name>
</gene>
<sequence>MEKAKYLLLAIVCLAFAGCMDGDWDEPSTTPSPWGNNSIEETNVITIAQLKDKYSSVFNASVDQAVKVDEDLQIKAWVTGNDVTGNIYQQISVQDETGAILIGISQGGLNGYLPIGQQILVNLKDLYVGGYRKQCQIGAPYNSGIGRMDKFTWQEHFKIIGDIDTAKVNSLITDFSADMDMFENCTKLMTFRGVTLSEADGRAAFAPKDGSVALTANCANRNIDEASNVVVRTSTYADFAAMPMPTGKVNITGIFTRFNNTWQILLRSDKDIQPAE</sequence>
<dbReference type="InterPro" id="IPR043744">
    <property type="entry name" value="DUF5689"/>
</dbReference>
<dbReference type="EMBL" id="JACJJL010000011">
    <property type="protein sequence ID" value="MBM6661670.1"/>
    <property type="molecule type" value="Genomic_DNA"/>
</dbReference>
<organism evidence="3 4">
    <name type="scientific">Marseilla massiliensis</name>
    <dbReference type="NCBI Taxonomy" id="1841864"/>
    <lineage>
        <taxon>Bacteria</taxon>
        <taxon>Pseudomonadati</taxon>
        <taxon>Bacteroidota</taxon>
        <taxon>Bacteroidia</taxon>
        <taxon>Bacteroidales</taxon>
        <taxon>Prevotellaceae</taxon>
        <taxon>Marseilla</taxon>
    </lineage>
</organism>
<dbReference type="PROSITE" id="PS51257">
    <property type="entry name" value="PROKAR_LIPOPROTEIN"/>
    <property type="match status" value="1"/>
</dbReference>
<evidence type="ECO:0000313" key="3">
    <source>
        <dbReference type="EMBL" id="MBM6661670.1"/>
    </source>
</evidence>
<dbReference type="AlphaFoldDB" id="A0A938WNA2"/>
<accession>A0A938WNA2</accession>
<name>A0A938WNA2_9BACT</name>
<evidence type="ECO:0000259" key="2">
    <source>
        <dbReference type="Pfam" id="PF18942"/>
    </source>
</evidence>
<dbReference type="Pfam" id="PF18942">
    <property type="entry name" value="DUF5689"/>
    <property type="match status" value="1"/>
</dbReference>
<dbReference type="RefSeq" id="WP_205109343.1">
    <property type="nucleotide sequence ID" value="NZ_CAWUJD010000001.1"/>
</dbReference>
<feature type="chain" id="PRO_5036862061" description="DUF5689 domain-containing protein" evidence="1">
    <location>
        <begin position="18"/>
        <end position="276"/>
    </location>
</feature>
<evidence type="ECO:0000313" key="4">
    <source>
        <dbReference type="Proteomes" id="UP000764045"/>
    </source>
</evidence>
<keyword evidence="4" id="KW-1185">Reference proteome</keyword>
<comment type="caution">
    <text evidence="3">The sequence shown here is derived from an EMBL/GenBank/DDBJ whole genome shotgun (WGS) entry which is preliminary data.</text>
</comment>
<protein>
    <recommendedName>
        <fullName evidence="2">DUF5689 domain-containing protein</fullName>
    </recommendedName>
</protein>
<keyword evidence="1" id="KW-0732">Signal</keyword>
<proteinExistence type="predicted"/>
<feature type="signal peptide" evidence="1">
    <location>
        <begin position="1"/>
        <end position="17"/>
    </location>
</feature>